<sequence>MKGNKTNHPKKYVRWSDWEAWLLKEWNPFKQNDWIHLKTDVSWLKRLMIGLWFTFIAGTIATIVVMIQVLSSS</sequence>
<comment type="caution">
    <text evidence="2">The sequence shown here is derived from an EMBL/GenBank/DDBJ whole genome shotgun (WGS) entry which is preliminary data.</text>
</comment>
<dbReference type="EMBL" id="BART01017600">
    <property type="protein sequence ID" value="GAG79635.1"/>
    <property type="molecule type" value="Genomic_DNA"/>
</dbReference>
<dbReference type="AlphaFoldDB" id="X1AAZ9"/>
<keyword evidence="1" id="KW-0472">Membrane</keyword>
<organism evidence="2">
    <name type="scientific">marine sediment metagenome</name>
    <dbReference type="NCBI Taxonomy" id="412755"/>
    <lineage>
        <taxon>unclassified sequences</taxon>
        <taxon>metagenomes</taxon>
        <taxon>ecological metagenomes</taxon>
    </lineage>
</organism>
<gene>
    <name evidence="2" type="ORF">S01H4_33440</name>
</gene>
<protein>
    <submittedName>
        <fullName evidence="2">Uncharacterized protein</fullName>
    </submittedName>
</protein>
<evidence type="ECO:0000256" key="1">
    <source>
        <dbReference type="SAM" id="Phobius"/>
    </source>
</evidence>
<keyword evidence="1" id="KW-1133">Transmembrane helix</keyword>
<feature type="transmembrane region" description="Helical" evidence="1">
    <location>
        <begin position="47"/>
        <end position="70"/>
    </location>
</feature>
<name>X1AAZ9_9ZZZZ</name>
<accession>X1AAZ9</accession>
<evidence type="ECO:0000313" key="2">
    <source>
        <dbReference type="EMBL" id="GAG79635.1"/>
    </source>
</evidence>
<proteinExistence type="predicted"/>
<reference evidence="2" key="1">
    <citation type="journal article" date="2014" name="Front. Microbiol.">
        <title>High frequency of phylogenetically diverse reductive dehalogenase-homologous genes in deep subseafloor sedimentary metagenomes.</title>
        <authorList>
            <person name="Kawai M."/>
            <person name="Futagami T."/>
            <person name="Toyoda A."/>
            <person name="Takaki Y."/>
            <person name="Nishi S."/>
            <person name="Hori S."/>
            <person name="Arai W."/>
            <person name="Tsubouchi T."/>
            <person name="Morono Y."/>
            <person name="Uchiyama I."/>
            <person name="Ito T."/>
            <person name="Fujiyama A."/>
            <person name="Inagaki F."/>
            <person name="Takami H."/>
        </authorList>
    </citation>
    <scope>NUCLEOTIDE SEQUENCE</scope>
    <source>
        <strain evidence="2">Expedition CK06-06</strain>
    </source>
</reference>
<keyword evidence="1" id="KW-0812">Transmembrane</keyword>